<evidence type="ECO:0008006" key="4">
    <source>
        <dbReference type="Google" id="ProtNLM"/>
    </source>
</evidence>
<sequence>MSRTFVSYLVQDKLQSAKQNETKSQRRKGKQPQKQKQIAPLAAKQVQQSASQVHTEDEVNSDSPPSSSPPSSMSEGNGTPELQHSMDQNQMYFACKMIDNRIEKFTGTEQKTFEEFLEEYTDLIQRFAIPHEVAKNFLPLYLAEGAKLKYQQIPGHEKLSWKDLVNELAKRLRSQALLSNLRDELHNLSQGRDSVGEFAKQVYFKTKMAFQVQGDRIISRMAIDFSVRGLNPDIRKAIRRLPVTAQRRPPTPFQSKTGNRFKGNNTGRQRNWNNFTLRLIPSASRNRGALPRFRPFGSNQRRVRFAPQPTINCSCKRP</sequence>
<dbReference type="Proteomes" id="UP000024635">
    <property type="component" value="Unassembled WGS sequence"/>
</dbReference>
<protein>
    <recommendedName>
        <fullName evidence="4">Retrotransposon gag domain-containing protein</fullName>
    </recommendedName>
</protein>
<dbReference type="AlphaFoldDB" id="A0A016USA2"/>
<evidence type="ECO:0000313" key="2">
    <source>
        <dbReference type="EMBL" id="EYC17816.1"/>
    </source>
</evidence>
<comment type="caution">
    <text evidence="2">The sequence shown here is derived from an EMBL/GenBank/DDBJ whole genome shotgun (WGS) entry which is preliminary data.</text>
</comment>
<feature type="compositionally biased region" description="Low complexity" evidence="1">
    <location>
        <begin position="34"/>
        <end position="53"/>
    </location>
</feature>
<evidence type="ECO:0000313" key="3">
    <source>
        <dbReference type="Proteomes" id="UP000024635"/>
    </source>
</evidence>
<name>A0A016USA2_9BILA</name>
<dbReference type="OrthoDB" id="5875288at2759"/>
<dbReference type="EMBL" id="JARK01001365">
    <property type="protein sequence ID" value="EYC17816.1"/>
    <property type="molecule type" value="Genomic_DNA"/>
</dbReference>
<feature type="region of interest" description="Disordered" evidence="1">
    <location>
        <begin position="247"/>
        <end position="268"/>
    </location>
</feature>
<evidence type="ECO:0000256" key="1">
    <source>
        <dbReference type="SAM" id="MobiDB-lite"/>
    </source>
</evidence>
<gene>
    <name evidence="2" type="primary">Acey_s0029.g1885</name>
    <name evidence="2" type="ORF">Y032_0029g1885</name>
</gene>
<proteinExistence type="predicted"/>
<feature type="compositionally biased region" description="Low complexity" evidence="1">
    <location>
        <begin position="61"/>
        <end position="74"/>
    </location>
</feature>
<organism evidence="2 3">
    <name type="scientific">Ancylostoma ceylanicum</name>
    <dbReference type="NCBI Taxonomy" id="53326"/>
    <lineage>
        <taxon>Eukaryota</taxon>
        <taxon>Metazoa</taxon>
        <taxon>Ecdysozoa</taxon>
        <taxon>Nematoda</taxon>
        <taxon>Chromadorea</taxon>
        <taxon>Rhabditida</taxon>
        <taxon>Rhabditina</taxon>
        <taxon>Rhabditomorpha</taxon>
        <taxon>Strongyloidea</taxon>
        <taxon>Ancylostomatidae</taxon>
        <taxon>Ancylostomatinae</taxon>
        <taxon>Ancylostoma</taxon>
    </lineage>
</organism>
<reference evidence="3" key="1">
    <citation type="journal article" date="2015" name="Nat. Genet.">
        <title>The genome and transcriptome of the zoonotic hookworm Ancylostoma ceylanicum identify infection-specific gene families.</title>
        <authorList>
            <person name="Schwarz E.M."/>
            <person name="Hu Y."/>
            <person name="Antoshechkin I."/>
            <person name="Miller M.M."/>
            <person name="Sternberg P.W."/>
            <person name="Aroian R.V."/>
        </authorList>
    </citation>
    <scope>NUCLEOTIDE SEQUENCE</scope>
    <source>
        <strain evidence="3">HY135</strain>
    </source>
</reference>
<feature type="region of interest" description="Disordered" evidence="1">
    <location>
        <begin position="1"/>
        <end position="83"/>
    </location>
</feature>
<accession>A0A016USA2</accession>
<keyword evidence="3" id="KW-1185">Reference proteome</keyword>
<feature type="compositionally biased region" description="Polar residues" evidence="1">
    <location>
        <begin position="253"/>
        <end position="268"/>
    </location>
</feature>